<evidence type="ECO:0000259" key="1">
    <source>
        <dbReference type="PROSITE" id="PS50883"/>
    </source>
</evidence>
<geneLocation type="plasmid" evidence="2">
    <name>pVPH1</name>
</geneLocation>
<reference evidence="2" key="1">
    <citation type="journal article" date="2015" name="Antimicrob. Agents Chemother.">
        <title>Complete nucleotide sequence of a conjugative plasmid carrying bla(PER-1).</title>
        <authorList>
            <person name="Li R."/>
            <person name="Wong M.H."/>
            <person name="Zhou Y."/>
            <person name="Chan E.W."/>
            <person name="Chen S."/>
        </authorList>
    </citation>
    <scope>NUCLEOTIDE SEQUENCE</scope>
    <source>
        <strain evidence="2">V36</strain>
        <plasmid evidence="2">pVPH1</plasmid>
    </source>
</reference>
<dbReference type="PANTHER" id="PTHR33121:SF70">
    <property type="entry name" value="SIGNALING PROTEIN YKOW"/>
    <property type="match status" value="1"/>
</dbReference>
<protein>
    <submittedName>
        <fullName evidence="2">EAL domain protein Urf2</fullName>
    </submittedName>
</protein>
<dbReference type="SMART" id="SM00052">
    <property type="entry name" value="EAL"/>
    <property type="match status" value="1"/>
</dbReference>
<dbReference type="Gene3D" id="3.20.20.450">
    <property type="entry name" value="EAL domain"/>
    <property type="match status" value="1"/>
</dbReference>
<accession>A0A0C5GSF9</accession>
<dbReference type="SUPFAM" id="SSF141868">
    <property type="entry name" value="EAL domain-like"/>
    <property type="match status" value="1"/>
</dbReference>
<dbReference type="EMBL" id="KP688397">
    <property type="protein sequence ID" value="AJP18327.1"/>
    <property type="molecule type" value="Genomic_DNA"/>
</dbReference>
<dbReference type="AlphaFoldDB" id="A0A0C5GSF9"/>
<name>A0A0C5GSF9_VIBPH</name>
<dbReference type="InterPro" id="IPR021767">
    <property type="entry name" value="TnpM"/>
</dbReference>
<proteinExistence type="predicted"/>
<dbReference type="Pfam" id="PF11809">
    <property type="entry name" value="DUF3330"/>
    <property type="match status" value="1"/>
</dbReference>
<dbReference type="PANTHER" id="PTHR33121">
    <property type="entry name" value="CYCLIC DI-GMP PHOSPHODIESTERASE PDEF"/>
    <property type="match status" value="1"/>
</dbReference>
<dbReference type="InterPro" id="IPR050706">
    <property type="entry name" value="Cyclic-di-GMP_PDE-like"/>
</dbReference>
<dbReference type="Pfam" id="PF00563">
    <property type="entry name" value="EAL"/>
    <property type="match status" value="1"/>
</dbReference>
<dbReference type="PROSITE" id="PS50883">
    <property type="entry name" value="EAL"/>
    <property type="match status" value="1"/>
</dbReference>
<sequence length="510" mass="55160">MSCATTCCADCCGQSPAPRVATACSMTPPCSDCASCGPPSRRASASAHWRGCAGRWMRRTAMKLPRSLLCCVSSSNAGAKRWPIWKCSWPPCRPRRHSMRRVCHEQPRAHAGRDTQAVHRLPVGCAGGAHLSLSFADSRHCAGRHDGRRVHRRALGYCSPHADRLVCPVCDAAAAGLQRSIMSASQPIEWTVAQLAQAVERGQLELHYQPIVDLRSEQIVGAEALLRWRHPTLGLLPPGQFLPVIESSGLMPEIGAWVLGAACRQMRDWRVLAWQPFRLAVNVSASQVGPDFDKWVKGVLADAGLPAAYLEIELTESVAFGDPAIFPALEALRQIGVRFAADDFGTGYSCLQHLKCCPISTLKIDQSFVAGLANDHRDQTIVRTVIQLAHGLGMEVVAEGVETSASLDLLRQADCDTGQGFLFAKPMPAAAFAVFVSQWRGATMNANDPTATSCCVCCKEIPLDAAFTPEGAEYVEHFCGLECYQRFQARAKTGSETDADPNACDSSLSD</sequence>
<feature type="domain" description="EAL" evidence="1">
    <location>
        <begin position="188"/>
        <end position="440"/>
    </location>
</feature>
<gene>
    <name evidence="2" type="ORF">pVPH1_0155</name>
</gene>
<dbReference type="CDD" id="cd01948">
    <property type="entry name" value="EAL"/>
    <property type="match status" value="1"/>
</dbReference>
<keyword evidence="2" id="KW-0614">Plasmid</keyword>
<dbReference type="InterPro" id="IPR035919">
    <property type="entry name" value="EAL_sf"/>
</dbReference>
<evidence type="ECO:0000313" key="2">
    <source>
        <dbReference type="EMBL" id="AJP18327.1"/>
    </source>
</evidence>
<dbReference type="GO" id="GO:0071111">
    <property type="term" value="F:cyclic-guanylate-specific phosphodiesterase activity"/>
    <property type="evidence" value="ECO:0007669"/>
    <property type="project" value="InterPro"/>
</dbReference>
<dbReference type="InterPro" id="IPR001633">
    <property type="entry name" value="EAL_dom"/>
</dbReference>
<organism evidence="2">
    <name type="scientific">Vibrio parahaemolyticus</name>
    <dbReference type="NCBI Taxonomy" id="670"/>
    <lineage>
        <taxon>Bacteria</taxon>
        <taxon>Pseudomonadati</taxon>
        <taxon>Pseudomonadota</taxon>
        <taxon>Gammaproteobacteria</taxon>
        <taxon>Vibrionales</taxon>
        <taxon>Vibrionaceae</taxon>
        <taxon>Vibrio</taxon>
    </lineage>
</organism>